<evidence type="ECO:0000256" key="1">
    <source>
        <dbReference type="ARBA" id="ARBA00001709"/>
    </source>
</evidence>
<dbReference type="Gene3D" id="3.90.226.10">
    <property type="entry name" value="2-enoyl-CoA Hydratase, Chain A, domain 1"/>
    <property type="match status" value="1"/>
</dbReference>
<evidence type="ECO:0000256" key="4">
    <source>
        <dbReference type="ARBA" id="ARBA00005254"/>
    </source>
</evidence>
<dbReference type="CDD" id="cd06558">
    <property type="entry name" value="crotonase-like"/>
    <property type="match status" value="1"/>
</dbReference>
<organism evidence="13 14">
    <name type="scientific">Hermetia illucens</name>
    <name type="common">Black soldier fly</name>
    <dbReference type="NCBI Taxonomy" id="343691"/>
    <lineage>
        <taxon>Eukaryota</taxon>
        <taxon>Metazoa</taxon>
        <taxon>Ecdysozoa</taxon>
        <taxon>Arthropoda</taxon>
        <taxon>Hexapoda</taxon>
        <taxon>Insecta</taxon>
        <taxon>Pterygota</taxon>
        <taxon>Neoptera</taxon>
        <taxon>Endopterygota</taxon>
        <taxon>Diptera</taxon>
        <taxon>Brachycera</taxon>
        <taxon>Stratiomyomorpha</taxon>
        <taxon>Stratiomyidae</taxon>
        <taxon>Hermetiinae</taxon>
        <taxon>Hermetia</taxon>
    </lineage>
</organism>
<dbReference type="InterPro" id="IPR045004">
    <property type="entry name" value="ECH_dom"/>
</dbReference>
<evidence type="ECO:0000256" key="2">
    <source>
        <dbReference type="ARBA" id="ARBA00004173"/>
    </source>
</evidence>
<keyword evidence="7" id="KW-0101">Branched-chain amino acid catabolism</keyword>
<dbReference type="GO" id="GO:0003860">
    <property type="term" value="F:3-hydroxyisobutyryl-CoA hydrolase activity"/>
    <property type="evidence" value="ECO:0007669"/>
    <property type="project" value="UniProtKB-EC"/>
</dbReference>
<dbReference type="EMBL" id="LR899011">
    <property type="protein sequence ID" value="CAD7085195.1"/>
    <property type="molecule type" value="Genomic_DNA"/>
</dbReference>
<feature type="domain" description="Enoyl-CoA hydratase/isomerase" evidence="12">
    <location>
        <begin position="41"/>
        <end position="359"/>
    </location>
</feature>
<accession>A0A7R8URB6</accession>
<evidence type="ECO:0000256" key="7">
    <source>
        <dbReference type="ARBA" id="ARBA00022456"/>
    </source>
</evidence>
<evidence type="ECO:0000256" key="9">
    <source>
        <dbReference type="ARBA" id="ARBA00023128"/>
    </source>
</evidence>
<reference evidence="13 14" key="1">
    <citation type="submission" date="2020-11" db="EMBL/GenBank/DDBJ databases">
        <authorList>
            <person name="Wallbank WR R."/>
            <person name="Pardo Diaz C."/>
            <person name="Kozak K."/>
            <person name="Martin S."/>
            <person name="Jiggins C."/>
            <person name="Moest M."/>
            <person name="Warren A I."/>
            <person name="Generalovic N T."/>
            <person name="Byers J.R.P. K."/>
            <person name="Montejo-Kovacevich G."/>
            <person name="Yen C E."/>
        </authorList>
    </citation>
    <scope>NUCLEOTIDE SEQUENCE [LARGE SCALE GENOMIC DNA]</scope>
</reference>
<dbReference type="FunFam" id="3.90.226.10:FF:000026">
    <property type="entry name" value="3-hydroxyisobutyryl-CoA hydrolase, mitochondrial"/>
    <property type="match status" value="1"/>
</dbReference>
<dbReference type="UniPathway" id="UPA00362"/>
<proteinExistence type="inferred from homology"/>
<dbReference type="EC" id="3.1.2.4" evidence="5"/>
<name>A0A7R8URB6_HERIL</name>
<keyword evidence="14" id="KW-1185">Reference proteome</keyword>
<dbReference type="OrthoDB" id="1737613at2759"/>
<dbReference type="InterPro" id="IPR032259">
    <property type="entry name" value="HIBYL-CoA-H"/>
</dbReference>
<sequence length="380" mass="42404">MVVFRLCNSVPRIVKQVHMRPMSAAMSTDKTVIATDHGDKGVITLNRPKALNAINLDMVRQIYGHLKRWEDTKSAVIIKGVGDKSFCAGGDVRAVVEAGPTEESKAFFREEYTLNALIGNYKIPYIALIDGITMGGGVGLSVHGKYRVATERTMFAMPETQIGLFPDVGGSYFLPRLTGKLGLYLGLTGFRLKGEDVTKAGIATHYCNSDQLDKLEEALLSSSKDDIRQVLDKFNSCSSNEFVLAKDMDQINKHFDKAGVDDIFESLQGEENAWTQKTLQTLRKMSPRSLKVTHQQLLFGATLSLVDCLKMEYRMVVRFLEDSDFKEGVRALLIDKDQNPKWVPPQVEQVTENQVNFYFGPLPAGEELKLPEENVVKSKL</sequence>
<dbReference type="SUPFAM" id="SSF52096">
    <property type="entry name" value="ClpP/crotonase"/>
    <property type="match status" value="1"/>
</dbReference>
<evidence type="ECO:0000256" key="11">
    <source>
        <dbReference type="ARBA" id="ARBA00031181"/>
    </source>
</evidence>
<comment type="catalytic activity">
    <reaction evidence="1">
        <text>3-hydroxy-2-methylpropanoyl-CoA + H2O = 3-hydroxy-2-methylpropanoate + CoA + H(+)</text>
        <dbReference type="Rhea" id="RHEA:20888"/>
        <dbReference type="ChEBI" id="CHEBI:11805"/>
        <dbReference type="ChEBI" id="CHEBI:15377"/>
        <dbReference type="ChEBI" id="CHEBI:15378"/>
        <dbReference type="ChEBI" id="CHEBI:57287"/>
        <dbReference type="ChEBI" id="CHEBI:57340"/>
        <dbReference type="EC" id="3.1.2.4"/>
    </reaction>
</comment>
<dbReference type="OMA" id="EVFTMEY"/>
<keyword evidence="8" id="KW-0378">Hydrolase</keyword>
<dbReference type="GO" id="GO:0006574">
    <property type="term" value="P:L-valine catabolic process"/>
    <property type="evidence" value="ECO:0007669"/>
    <property type="project" value="UniProtKB-UniPathway"/>
</dbReference>
<protein>
    <recommendedName>
        <fullName evidence="6">3-hydroxyisobutyryl-CoA hydrolase, mitochondrial</fullName>
        <ecNumber evidence="5">3.1.2.4</ecNumber>
    </recommendedName>
    <alternativeName>
        <fullName evidence="11">3-hydroxyisobutyryl-coenzyme A hydrolase</fullName>
    </alternativeName>
</protein>
<comment type="function">
    <text evidence="10">Hydrolyzes 3-hydroxyisobutyryl-CoA (HIBYL-CoA), a saline catabolite. Has high activity toward isobutyryl-CoA. Could be an isobutyryl-CoA dehydrogenase that functions in valine catabolism. Also hydrolyzes 3-hydroxypropanoyl-CoA.</text>
</comment>
<keyword evidence="9" id="KW-0496">Mitochondrion</keyword>
<dbReference type="NCBIfam" id="NF004127">
    <property type="entry name" value="PRK05617.1"/>
    <property type="match status" value="1"/>
</dbReference>
<dbReference type="InParanoid" id="A0A7R8URB6"/>
<dbReference type="PANTHER" id="PTHR43176:SF3">
    <property type="entry name" value="3-HYDROXYISOBUTYRYL-COA HYDROLASE, MITOCHONDRIAL"/>
    <property type="match status" value="1"/>
</dbReference>
<dbReference type="AlphaFoldDB" id="A0A7R8URB6"/>
<dbReference type="InterPro" id="IPR029045">
    <property type="entry name" value="ClpP/crotonase-like_dom_sf"/>
</dbReference>
<dbReference type="FunCoup" id="A0A7R8URB6">
    <property type="interactions" value="1520"/>
</dbReference>
<comment type="similarity">
    <text evidence="4">Belongs to the enoyl-CoA hydratase/isomerase family.</text>
</comment>
<comment type="pathway">
    <text evidence="3">Amino-acid degradation; L-valine degradation.</text>
</comment>
<dbReference type="GO" id="GO:0005739">
    <property type="term" value="C:mitochondrion"/>
    <property type="evidence" value="ECO:0007669"/>
    <property type="project" value="UniProtKB-SubCell"/>
</dbReference>
<dbReference type="Pfam" id="PF16113">
    <property type="entry name" value="ECH_2"/>
    <property type="match status" value="1"/>
</dbReference>
<gene>
    <name evidence="13" type="ORF">HERILL_LOCUS8054</name>
</gene>
<evidence type="ECO:0000256" key="10">
    <source>
        <dbReference type="ARBA" id="ARBA00024871"/>
    </source>
</evidence>
<evidence type="ECO:0000256" key="8">
    <source>
        <dbReference type="ARBA" id="ARBA00022801"/>
    </source>
</evidence>
<evidence type="ECO:0000313" key="14">
    <source>
        <dbReference type="Proteomes" id="UP000594454"/>
    </source>
</evidence>
<evidence type="ECO:0000313" key="13">
    <source>
        <dbReference type="EMBL" id="CAD7085195.1"/>
    </source>
</evidence>
<evidence type="ECO:0000256" key="6">
    <source>
        <dbReference type="ARBA" id="ARBA00016714"/>
    </source>
</evidence>
<evidence type="ECO:0000256" key="5">
    <source>
        <dbReference type="ARBA" id="ARBA00011915"/>
    </source>
</evidence>
<dbReference type="PANTHER" id="PTHR43176">
    <property type="entry name" value="3-HYDROXYISOBUTYRYL-COA HYDROLASE-RELATED"/>
    <property type="match status" value="1"/>
</dbReference>
<comment type="subcellular location">
    <subcellularLocation>
        <location evidence="2">Mitochondrion</location>
    </subcellularLocation>
</comment>
<dbReference type="Proteomes" id="UP000594454">
    <property type="component" value="Chromosome 3"/>
</dbReference>
<evidence type="ECO:0000256" key="3">
    <source>
        <dbReference type="ARBA" id="ARBA00005109"/>
    </source>
</evidence>
<evidence type="ECO:0000259" key="12">
    <source>
        <dbReference type="Pfam" id="PF16113"/>
    </source>
</evidence>